<dbReference type="PANTHER" id="PTHR47284">
    <property type="entry name" value="FATTY-ACID-BINDING PROTEIN 2"/>
    <property type="match status" value="1"/>
</dbReference>
<dbReference type="OrthoDB" id="18193at2759"/>
<name>A0A9P4QNB1_9PLEO</name>
<dbReference type="AlphaFoldDB" id="A0A9P4QNB1"/>
<dbReference type="EMBL" id="ML996300">
    <property type="protein sequence ID" value="KAF2728001.1"/>
    <property type="molecule type" value="Genomic_DNA"/>
</dbReference>
<feature type="compositionally biased region" description="Basic and acidic residues" evidence="1">
    <location>
        <begin position="15"/>
        <end position="30"/>
    </location>
</feature>
<dbReference type="Proteomes" id="UP000799444">
    <property type="component" value="Unassembled WGS sequence"/>
</dbReference>
<dbReference type="InterPro" id="IPR016088">
    <property type="entry name" value="Chalcone_isomerase_3-sand"/>
</dbReference>
<dbReference type="SUPFAM" id="SSF54626">
    <property type="entry name" value="Chalcone isomerase"/>
    <property type="match status" value="1"/>
</dbReference>
<sequence>MAAPFLLIYIWDVPPPDKKDAKDDLDENGKPKSRGLLDLVKPRPTHADSPRAATDSFQGKKVVVAAGDKIIAAPQDAKNPSVSDPEAIELVETGTSYVPYFPRNISLPTSSGPEAITSSASYTLIGLGIRKVSFLRVQVYVVGLYVKTADLSSFQNHLINTVNPTASALIPGEKEALRSALLDGEKSEKIWQSILADDGSRAVSMALRVVPTRSTDFKHLQDGWMRGVATRTDEVRRKQQDLLRQQASDDKRVALPQPVEENEFSDESFGLAMKEFKNLFQGRGKAPKGSIIVLTRDRVGALGAYYQNIVKTNKGEKPGDMARLGEVRDERVSRLLWQIYLGGKDVSSEDARRNIVDGCIHLVERPVGTVEGMVQ</sequence>
<evidence type="ECO:0000256" key="1">
    <source>
        <dbReference type="SAM" id="MobiDB-lite"/>
    </source>
</evidence>
<feature type="domain" description="Chalcone isomerase" evidence="2">
    <location>
        <begin position="121"/>
        <end position="356"/>
    </location>
</feature>
<dbReference type="GO" id="GO:0016872">
    <property type="term" value="F:intramolecular lyase activity"/>
    <property type="evidence" value="ECO:0007669"/>
    <property type="project" value="InterPro"/>
</dbReference>
<gene>
    <name evidence="3" type="ORF">EJ04DRAFT_516894</name>
</gene>
<dbReference type="Gene3D" id="3.50.70.10">
    <property type="match status" value="1"/>
</dbReference>
<accession>A0A9P4QNB1</accession>
<dbReference type="PANTHER" id="PTHR47284:SF3">
    <property type="entry name" value="FATTY-ACID-BINDING PROTEIN 2"/>
    <property type="match status" value="1"/>
</dbReference>
<evidence type="ECO:0000259" key="2">
    <source>
        <dbReference type="Pfam" id="PF16035"/>
    </source>
</evidence>
<dbReference type="Pfam" id="PF16035">
    <property type="entry name" value="Chalcone_2"/>
    <property type="match status" value="1"/>
</dbReference>
<reference evidence="3" key="1">
    <citation type="journal article" date="2020" name="Stud. Mycol.">
        <title>101 Dothideomycetes genomes: a test case for predicting lifestyles and emergence of pathogens.</title>
        <authorList>
            <person name="Haridas S."/>
            <person name="Albert R."/>
            <person name="Binder M."/>
            <person name="Bloem J."/>
            <person name="Labutti K."/>
            <person name="Salamov A."/>
            <person name="Andreopoulos B."/>
            <person name="Baker S."/>
            <person name="Barry K."/>
            <person name="Bills G."/>
            <person name="Bluhm B."/>
            <person name="Cannon C."/>
            <person name="Castanera R."/>
            <person name="Culley D."/>
            <person name="Daum C."/>
            <person name="Ezra D."/>
            <person name="Gonzalez J."/>
            <person name="Henrissat B."/>
            <person name="Kuo A."/>
            <person name="Liang C."/>
            <person name="Lipzen A."/>
            <person name="Lutzoni F."/>
            <person name="Magnuson J."/>
            <person name="Mondo S."/>
            <person name="Nolan M."/>
            <person name="Ohm R."/>
            <person name="Pangilinan J."/>
            <person name="Park H.-J."/>
            <person name="Ramirez L."/>
            <person name="Alfaro M."/>
            <person name="Sun H."/>
            <person name="Tritt A."/>
            <person name="Yoshinaga Y."/>
            <person name="Zwiers L.-H."/>
            <person name="Turgeon B."/>
            <person name="Goodwin S."/>
            <person name="Spatafora J."/>
            <person name="Crous P."/>
            <person name="Grigoriev I."/>
        </authorList>
    </citation>
    <scope>NUCLEOTIDE SEQUENCE</scope>
    <source>
        <strain evidence="3">CBS 125425</strain>
    </source>
</reference>
<dbReference type="InterPro" id="IPR016087">
    <property type="entry name" value="Chalcone_isomerase"/>
</dbReference>
<protein>
    <recommendedName>
        <fullName evidence="2">Chalcone isomerase domain-containing protein</fullName>
    </recommendedName>
</protein>
<proteinExistence type="predicted"/>
<feature type="region of interest" description="Disordered" evidence="1">
    <location>
        <begin position="13"/>
        <end position="54"/>
    </location>
</feature>
<dbReference type="InterPro" id="IPR036298">
    <property type="entry name" value="Chalcone_isomerase_sf"/>
</dbReference>
<comment type="caution">
    <text evidence="3">The sequence shown here is derived from an EMBL/GenBank/DDBJ whole genome shotgun (WGS) entry which is preliminary data.</text>
</comment>
<keyword evidence="4" id="KW-1185">Reference proteome</keyword>
<organism evidence="3 4">
    <name type="scientific">Polyplosphaeria fusca</name>
    <dbReference type="NCBI Taxonomy" id="682080"/>
    <lineage>
        <taxon>Eukaryota</taxon>
        <taxon>Fungi</taxon>
        <taxon>Dikarya</taxon>
        <taxon>Ascomycota</taxon>
        <taxon>Pezizomycotina</taxon>
        <taxon>Dothideomycetes</taxon>
        <taxon>Pleosporomycetidae</taxon>
        <taxon>Pleosporales</taxon>
        <taxon>Tetraplosphaeriaceae</taxon>
        <taxon>Polyplosphaeria</taxon>
    </lineage>
</organism>
<evidence type="ECO:0000313" key="4">
    <source>
        <dbReference type="Proteomes" id="UP000799444"/>
    </source>
</evidence>
<evidence type="ECO:0000313" key="3">
    <source>
        <dbReference type="EMBL" id="KAF2728001.1"/>
    </source>
</evidence>